<dbReference type="SUPFAM" id="SSF55797">
    <property type="entry name" value="PR-1-like"/>
    <property type="match status" value="1"/>
</dbReference>
<comment type="caution">
    <text evidence="9">The sequence shown here is derived from an EMBL/GenBank/DDBJ whole genome shotgun (WGS) entry which is preliminary data.</text>
</comment>
<comment type="similarity">
    <text evidence="2">Belongs to the CRISP family.</text>
</comment>
<dbReference type="GO" id="GO:0005576">
    <property type="term" value="C:extracellular region"/>
    <property type="evidence" value="ECO:0007669"/>
    <property type="project" value="InterPro"/>
</dbReference>
<evidence type="ECO:0000313" key="10">
    <source>
        <dbReference type="Proteomes" id="UP001443914"/>
    </source>
</evidence>
<evidence type="ECO:0000256" key="4">
    <source>
        <dbReference type="ARBA" id="ARBA00022821"/>
    </source>
</evidence>
<dbReference type="GO" id="GO:0098542">
    <property type="term" value="P:defense response to other organism"/>
    <property type="evidence" value="ECO:0007669"/>
    <property type="project" value="UniProtKB-ARBA"/>
</dbReference>
<dbReference type="InterPro" id="IPR035940">
    <property type="entry name" value="CAP_sf"/>
</dbReference>
<dbReference type="SMART" id="SM00198">
    <property type="entry name" value="SCP"/>
    <property type="match status" value="1"/>
</dbReference>
<dbReference type="Proteomes" id="UP001443914">
    <property type="component" value="Unassembled WGS sequence"/>
</dbReference>
<evidence type="ECO:0000313" key="9">
    <source>
        <dbReference type="EMBL" id="KAK9690540.1"/>
    </source>
</evidence>
<dbReference type="PRINTS" id="PR00837">
    <property type="entry name" value="V5TPXLIKE"/>
</dbReference>
<evidence type="ECO:0000256" key="6">
    <source>
        <dbReference type="ARBA" id="ARBA00023265"/>
    </source>
</evidence>
<evidence type="ECO:0000256" key="3">
    <source>
        <dbReference type="ARBA" id="ARBA00022729"/>
    </source>
</evidence>
<protein>
    <recommendedName>
        <fullName evidence="8">SCP domain-containing protein</fullName>
    </recommendedName>
</protein>
<keyword evidence="4" id="KW-0611">Plant defense</keyword>
<sequence length="167" mass="18344">MALSTFSLAIVLVFGLSVAHTCALTSLLDLKLEYVVPHNLARAKVLMPPVVWNNTLAQYAQAYAHERAADCALQHSNYLIPGYGENIAMGYGDLSPAEAIDLWVGEKPYYDYGSNSCTEGQMCGHYTQVIWRNTKSIGCAKAKCQSGGTFITCNYYPPGNYIGERPY</sequence>
<feature type="chain" id="PRO_5043340329" description="SCP domain-containing protein" evidence="7">
    <location>
        <begin position="24"/>
        <end position="167"/>
    </location>
</feature>
<keyword evidence="6" id="KW-0568">Pathogenesis-related protein</keyword>
<name>A0AAW1IM52_SAPOF</name>
<dbReference type="EMBL" id="JBDFQZ010000009">
    <property type="protein sequence ID" value="KAK9690540.1"/>
    <property type="molecule type" value="Genomic_DNA"/>
</dbReference>
<dbReference type="Gene3D" id="3.40.33.10">
    <property type="entry name" value="CAP"/>
    <property type="match status" value="1"/>
</dbReference>
<gene>
    <name evidence="9" type="ORF">RND81_09G136000</name>
</gene>
<evidence type="ECO:0000256" key="2">
    <source>
        <dbReference type="ARBA" id="ARBA00009923"/>
    </source>
</evidence>
<evidence type="ECO:0000256" key="7">
    <source>
        <dbReference type="SAM" id="SignalP"/>
    </source>
</evidence>
<dbReference type="PROSITE" id="PS01009">
    <property type="entry name" value="CRISP_1"/>
    <property type="match status" value="1"/>
</dbReference>
<dbReference type="PRINTS" id="PR00838">
    <property type="entry name" value="V5ALLERGEN"/>
</dbReference>
<evidence type="ECO:0000256" key="5">
    <source>
        <dbReference type="ARBA" id="ARBA00023157"/>
    </source>
</evidence>
<dbReference type="AlphaFoldDB" id="A0AAW1IM52"/>
<evidence type="ECO:0000259" key="8">
    <source>
        <dbReference type="SMART" id="SM00198"/>
    </source>
</evidence>
<dbReference type="PROSITE" id="PS01010">
    <property type="entry name" value="CRISP_2"/>
    <property type="match status" value="1"/>
</dbReference>
<dbReference type="InterPro" id="IPR014044">
    <property type="entry name" value="CAP_dom"/>
</dbReference>
<feature type="domain" description="SCP" evidence="8">
    <location>
        <begin position="29"/>
        <end position="163"/>
    </location>
</feature>
<feature type="signal peptide" evidence="7">
    <location>
        <begin position="1"/>
        <end position="23"/>
    </location>
</feature>
<keyword evidence="5" id="KW-1015">Disulfide bond</keyword>
<organism evidence="9 10">
    <name type="scientific">Saponaria officinalis</name>
    <name type="common">Common soapwort</name>
    <name type="synonym">Lychnis saponaria</name>
    <dbReference type="NCBI Taxonomy" id="3572"/>
    <lineage>
        <taxon>Eukaryota</taxon>
        <taxon>Viridiplantae</taxon>
        <taxon>Streptophyta</taxon>
        <taxon>Embryophyta</taxon>
        <taxon>Tracheophyta</taxon>
        <taxon>Spermatophyta</taxon>
        <taxon>Magnoliopsida</taxon>
        <taxon>eudicotyledons</taxon>
        <taxon>Gunneridae</taxon>
        <taxon>Pentapetalae</taxon>
        <taxon>Caryophyllales</taxon>
        <taxon>Caryophyllaceae</taxon>
        <taxon>Caryophylleae</taxon>
        <taxon>Saponaria</taxon>
    </lineage>
</organism>
<reference evidence="9" key="1">
    <citation type="submission" date="2024-03" db="EMBL/GenBank/DDBJ databases">
        <title>WGS assembly of Saponaria officinalis var. Norfolk2.</title>
        <authorList>
            <person name="Jenkins J."/>
            <person name="Shu S."/>
            <person name="Grimwood J."/>
            <person name="Barry K."/>
            <person name="Goodstein D."/>
            <person name="Schmutz J."/>
            <person name="Leebens-Mack J."/>
            <person name="Osbourn A."/>
        </authorList>
    </citation>
    <scope>NUCLEOTIDE SEQUENCE [LARGE SCALE GENOMIC DNA]</scope>
    <source>
        <strain evidence="9">JIC</strain>
    </source>
</reference>
<keyword evidence="3 7" id="KW-0732">Signal</keyword>
<dbReference type="InterPro" id="IPR018244">
    <property type="entry name" value="Allrgn_V5/Tpx1_CS"/>
</dbReference>
<evidence type="ECO:0000256" key="1">
    <source>
        <dbReference type="ARBA" id="ARBA00003143"/>
    </source>
</evidence>
<accession>A0AAW1IM52</accession>
<dbReference type="Pfam" id="PF00188">
    <property type="entry name" value="CAP"/>
    <property type="match status" value="1"/>
</dbReference>
<dbReference type="InterPro" id="IPR002413">
    <property type="entry name" value="V5_allergen-like"/>
</dbReference>
<proteinExistence type="inferred from homology"/>
<comment type="function">
    <text evidence="1">Probably involved in the defense reaction of plants against pathogens.</text>
</comment>
<dbReference type="InterPro" id="IPR001283">
    <property type="entry name" value="CRISP-related"/>
</dbReference>
<dbReference type="CDD" id="cd05381">
    <property type="entry name" value="CAP_PR-1"/>
    <property type="match status" value="1"/>
</dbReference>
<keyword evidence="10" id="KW-1185">Reference proteome</keyword>
<dbReference type="FunFam" id="3.40.33.10:FF:000006">
    <property type="entry name" value="Putative pathogenesis-related protein 1"/>
    <property type="match status" value="1"/>
</dbReference>
<dbReference type="PANTHER" id="PTHR10334">
    <property type="entry name" value="CYSTEINE-RICH SECRETORY PROTEIN-RELATED"/>
    <property type="match status" value="1"/>
</dbReference>